<accession>A0ABT9Z648</accession>
<organism evidence="1 2">
    <name type="scientific">Metabacillus niabensis</name>
    <dbReference type="NCBI Taxonomy" id="324854"/>
    <lineage>
        <taxon>Bacteria</taxon>
        <taxon>Bacillati</taxon>
        <taxon>Bacillota</taxon>
        <taxon>Bacilli</taxon>
        <taxon>Bacillales</taxon>
        <taxon>Bacillaceae</taxon>
        <taxon>Metabacillus</taxon>
    </lineage>
</organism>
<evidence type="ECO:0000313" key="1">
    <source>
        <dbReference type="EMBL" id="MDQ0227727.1"/>
    </source>
</evidence>
<dbReference type="Proteomes" id="UP001232245">
    <property type="component" value="Unassembled WGS sequence"/>
</dbReference>
<proteinExistence type="predicted"/>
<dbReference type="EMBL" id="JAUSTZ010000011">
    <property type="protein sequence ID" value="MDQ0227727.1"/>
    <property type="molecule type" value="Genomic_DNA"/>
</dbReference>
<evidence type="ECO:0008006" key="3">
    <source>
        <dbReference type="Google" id="ProtNLM"/>
    </source>
</evidence>
<keyword evidence="2" id="KW-1185">Reference proteome</keyword>
<sequence>MLNIKNVLDSLSKKRPIFHAEADFQQSLAWEIREHYPESQIRLETKVFGADRKVYLDILCVYQGRKYAIELKYKTLSYNCTINDEEFALNNQGAQDNGRYDVLKDVQRLEEMIAAGVADEGVLIFLTNDKSYYAMPTQEITAVDRNFRIHEGMTVNGGLFWAEETGKGTMKGREKPIHLKGRYVMNWETYSLLDNSSKGEFRGLMLQVYKQDSHHKAKLEYPSWFQSFSTKGEIPLSQRDLIEKIANHLHEIGYNVQINREIGKDKIDLWAVKDTKVMAIEVRYKTALLQTIYGDSEMHLKKQGAQDISRYDYINDIGKLERVVQGRPDVKGYALLITNDHLYWQQPKRQNSVDEAFHIHDGHVVAGVCSWKEEASQGTTSGREKPISLTHSYKMNWQPYLQLGEKKNELFQALLVEVR</sequence>
<reference evidence="1 2" key="1">
    <citation type="submission" date="2023-07" db="EMBL/GenBank/DDBJ databases">
        <title>Genomic Encyclopedia of Type Strains, Phase IV (KMG-IV): sequencing the most valuable type-strain genomes for metagenomic binning, comparative biology and taxonomic classification.</title>
        <authorList>
            <person name="Goeker M."/>
        </authorList>
    </citation>
    <scope>NUCLEOTIDE SEQUENCE [LARGE SCALE GENOMIC DNA]</scope>
    <source>
        <strain evidence="1 2">DSM 17723</strain>
    </source>
</reference>
<gene>
    <name evidence="1" type="ORF">J2S02_004074</name>
</gene>
<protein>
    <recommendedName>
        <fullName evidence="3">NERD domain-containing protein</fullName>
    </recommendedName>
</protein>
<name>A0ABT9Z648_9BACI</name>
<evidence type="ECO:0000313" key="2">
    <source>
        <dbReference type="Proteomes" id="UP001232245"/>
    </source>
</evidence>
<comment type="caution">
    <text evidence="1">The sequence shown here is derived from an EMBL/GenBank/DDBJ whole genome shotgun (WGS) entry which is preliminary data.</text>
</comment>
<dbReference type="RefSeq" id="WP_174880876.1">
    <property type="nucleotide sequence ID" value="NZ_CADEPK010000280.1"/>
</dbReference>